<dbReference type="AlphaFoldDB" id="A0AAJ0BSH7"/>
<name>A0AAJ0BSH7_9PEZI</name>
<dbReference type="RefSeq" id="XP_060278430.1">
    <property type="nucleotide sequence ID" value="XM_060432136.1"/>
</dbReference>
<accession>A0AAJ0BSH7</accession>
<keyword evidence="3" id="KW-1185">Reference proteome</keyword>
<dbReference type="Proteomes" id="UP001244011">
    <property type="component" value="Unassembled WGS sequence"/>
</dbReference>
<gene>
    <name evidence="2" type="ORF">QBC33DRAFT_602056</name>
</gene>
<feature type="signal peptide" evidence="1">
    <location>
        <begin position="1"/>
        <end position="18"/>
    </location>
</feature>
<evidence type="ECO:0000256" key="1">
    <source>
        <dbReference type="SAM" id="SignalP"/>
    </source>
</evidence>
<sequence length="137" mass="13512">MHSFLPLILSALAAGVAGQVTLTPTTICRGASCTTACPTPEDGGGNGGGAARTVTVTTTETVTKTTGSACGGGNCPTLTSTGTVCKTCLVPQCTTTQVVNKPAGCNNLATVSTSFGCNDADVCNKIGCRTVYAIQSS</sequence>
<proteinExistence type="predicted"/>
<protein>
    <submittedName>
        <fullName evidence="2">Uncharacterized protein</fullName>
    </submittedName>
</protein>
<feature type="chain" id="PRO_5042478985" evidence="1">
    <location>
        <begin position="19"/>
        <end position="137"/>
    </location>
</feature>
<evidence type="ECO:0000313" key="3">
    <source>
        <dbReference type="Proteomes" id="UP001244011"/>
    </source>
</evidence>
<comment type="caution">
    <text evidence="2">The sequence shown here is derived from an EMBL/GenBank/DDBJ whole genome shotgun (WGS) entry which is preliminary data.</text>
</comment>
<dbReference type="GeneID" id="85315323"/>
<organism evidence="2 3">
    <name type="scientific">Phialemonium atrogriseum</name>
    <dbReference type="NCBI Taxonomy" id="1093897"/>
    <lineage>
        <taxon>Eukaryota</taxon>
        <taxon>Fungi</taxon>
        <taxon>Dikarya</taxon>
        <taxon>Ascomycota</taxon>
        <taxon>Pezizomycotina</taxon>
        <taxon>Sordariomycetes</taxon>
        <taxon>Sordariomycetidae</taxon>
        <taxon>Cephalothecales</taxon>
        <taxon>Cephalothecaceae</taxon>
        <taxon>Phialemonium</taxon>
    </lineage>
</organism>
<reference evidence="2" key="1">
    <citation type="submission" date="2023-06" db="EMBL/GenBank/DDBJ databases">
        <title>Genome-scale phylogeny and comparative genomics of the fungal order Sordariales.</title>
        <authorList>
            <consortium name="Lawrence Berkeley National Laboratory"/>
            <person name="Hensen N."/>
            <person name="Bonometti L."/>
            <person name="Westerberg I."/>
            <person name="Brannstrom I.O."/>
            <person name="Guillou S."/>
            <person name="Cros-Aarteil S."/>
            <person name="Calhoun S."/>
            <person name="Haridas S."/>
            <person name="Kuo A."/>
            <person name="Mondo S."/>
            <person name="Pangilinan J."/>
            <person name="Riley R."/>
            <person name="Labutti K."/>
            <person name="Andreopoulos B."/>
            <person name="Lipzen A."/>
            <person name="Chen C."/>
            <person name="Yanf M."/>
            <person name="Daum C."/>
            <person name="Ng V."/>
            <person name="Clum A."/>
            <person name="Steindorff A."/>
            <person name="Ohm R."/>
            <person name="Martin F."/>
            <person name="Silar P."/>
            <person name="Natvig D."/>
            <person name="Lalanne C."/>
            <person name="Gautier V."/>
            <person name="Ament-Velasquez S.L."/>
            <person name="Kruys A."/>
            <person name="Hutchinson M.I."/>
            <person name="Powell A.J."/>
            <person name="Barry K."/>
            <person name="Miller A.N."/>
            <person name="Grigoriev I.V."/>
            <person name="Debuchy R."/>
            <person name="Gladieux P."/>
            <person name="Thoren M.H."/>
            <person name="Johannesson H."/>
        </authorList>
    </citation>
    <scope>NUCLEOTIDE SEQUENCE</scope>
    <source>
        <strain evidence="2">8032-3</strain>
    </source>
</reference>
<dbReference type="EMBL" id="MU839041">
    <property type="protein sequence ID" value="KAK1762217.1"/>
    <property type="molecule type" value="Genomic_DNA"/>
</dbReference>
<keyword evidence="1" id="KW-0732">Signal</keyword>
<evidence type="ECO:0000313" key="2">
    <source>
        <dbReference type="EMBL" id="KAK1762217.1"/>
    </source>
</evidence>